<dbReference type="Proteomes" id="UP000377798">
    <property type="component" value="Unassembled WGS sequence"/>
</dbReference>
<feature type="domain" description="CtsR N-terminal HTH" evidence="1">
    <location>
        <begin position="3"/>
        <end position="72"/>
    </location>
</feature>
<organism evidence="3 4">
    <name type="scientific">Urinicoccus massiliensis</name>
    <dbReference type="NCBI Taxonomy" id="1723382"/>
    <lineage>
        <taxon>Bacteria</taxon>
        <taxon>Bacillati</taxon>
        <taxon>Bacillota</taxon>
        <taxon>Tissierellia</taxon>
        <taxon>Tissierellales</taxon>
        <taxon>Peptoniphilaceae</taxon>
        <taxon>Urinicoccus</taxon>
    </lineage>
</organism>
<name>A0A8H2QRD7_9FIRM</name>
<evidence type="ECO:0000313" key="3">
    <source>
        <dbReference type="EMBL" id="VFB15746.1"/>
    </source>
</evidence>
<reference evidence="3 4" key="1">
    <citation type="submission" date="2019-02" db="EMBL/GenBank/DDBJ databases">
        <authorList>
            <consortium name="Pathogen Informatics"/>
        </authorList>
    </citation>
    <scope>NUCLEOTIDE SEQUENCE [LARGE SCALE GENOMIC DNA]</scope>
    <source>
        <strain evidence="3 4">3012STDY7089603</strain>
    </source>
</reference>
<keyword evidence="4" id="KW-1185">Reference proteome</keyword>
<gene>
    <name evidence="3" type="primary">ctsR</name>
    <name evidence="3" type="ORF">NCTC13150_00249</name>
</gene>
<protein>
    <submittedName>
        <fullName evidence="3">Class three stress gene repressor</fullName>
    </submittedName>
</protein>
<dbReference type="AlphaFoldDB" id="A0A8H2QRD7"/>
<dbReference type="RefSeq" id="WP_034440206.1">
    <property type="nucleotide sequence ID" value="NZ_CAACYI010000001.1"/>
</dbReference>
<dbReference type="Gene3D" id="1.10.1200.150">
    <property type="entry name" value="Transcriptional regulator CtsR, C-terminal domain"/>
    <property type="match status" value="1"/>
</dbReference>
<dbReference type="Gene3D" id="3.30.56.130">
    <property type="entry name" value="Transcriptional regulator CtsR, winged HTH domain"/>
    <property type="match status" value="1"/>
</dbReference>
<evidence type="ECO:0000313" key="4">
    <source>
        <dbReference type="Proteomes" id="UP000377798"/>
    </source>
</evidence>
<accession>A0A8H2QRD7</accession>
<comment type="caution">
    <text evidence="3">The sequence shown here is derived from an EMBL/GenBank/DDBJ whole genome shotgun (WGS) entry which is preliminary data.</text>
</comment>
<dbReference type="InterPro" id="IPR041902">
    <property type="entry name" value="CtsR_N_sf"/>
</dbReference>
<dbReference type="Pfam" id="PF17727">
    <property type="entry name" value="CtsR_C"/>
    <property type="match status" value="1"/>
</dbReference>
<dbReference type="InterPro" id="IPR041908">
    <property type="entry name" value="CtsR_C_sf"/>
</dbReference>
<dbReference type="InterPro" id="IPR041473">
    <property type="entry name" value="CtsR_C"/>
</dbReference>
<dbReference type="InterPro" id="IPR040465">
    <property type="entry name" value="CtsR_N"/>
</dbReference>
<feature type="domain" description="CtsR C-terminal dimerization" evidence="2">
    <location>
        <begin position="85"/>
        <end position="142"/>
    </location>
</feature>
<evidence type="ECO:0000259" key="1">
    <source>
        <dbReference type="Pfam" id="PF05848"/>
    </source>
</evidence>
<dbReference type="Pfam" id="PF05848">
    <property type="entry name" value="CtsR"/>
    <property type="match status" value="1"/>
</dbReference>
<sequence length="150" mass="16925">MAKLTNSIEEYIIKLLESGDGIVEIQRSLLAEHFSCAPSQINYVLTTRFTPYKGYFVESRRGGGGYIRIVEVDMTDEFSLYAKELEDGITVLHGKNILRSLYDQGHISLRERQILDLALSDASLQGAQDKNKVRGDILKNILLSVFNKEV</sequence>
<proteinExistence type="predicted"/>
<evidence type="ECO:0000259" key="2">
    <source>
        <dbReference type="Pfam" id="PF17727"/>
    </source>
</evidence>
<dbReference type="EMBL" id="CAACYI010000001">
    <property type="protein sequence ID" value="VFB15746.1"/>
    <property type="molecule type" value="Genomic_DNA"/>
</dbReference>